<name>A0A815D760_9BILA</name>
<dbReference type="Proteomes" id="UP000663864">
    <property type="component" value="Unassembled WGS sequence"/>
</dbReference>
<evidence type="ECO:0000256" key="1">
    <source>
        <dbReference type="PROSITE-ProRule" id="PRU00339"/>
    </source>
</evidence>
<dbReference type="AlphaFoldDB" id="A0A815D760"/>
<protein>
    <recommendedName>
        <fullName evidence="4">Tetratricopeptide repeat protein</fullName>
    </recommendedName>
</protein>
<evidence type="ECO:0008006" key="4">
    <source>
        <dbReference type="Google" id="ProtNLM"/>
    </source>
</evidence>
<dbReference type="Pfam" id="PF13424">
    <property type="entry name" value="TPR_12"/>
    <property type="match status" value="1"/>
</dbReference>
<dbReference type="InterPro" id="IPR011990">
    <property type="entry name" value="TPR-like_helical_dom_sf"/>
</dbReference>
<proteinExistence type="predicted"/>
<gene>
    <name evidence="2" type="ORF">ZHD862_LOCUS27597</name>
</gene>
<dbReference type="PANTHER" id="PTHR10098">
    <property type="entry name" value="RAPSYN-RELATED"/>
    <property type="match status" value="1"/>
</dbReference>
<keyword evidence="1" id="KW-0802">TPR repeat</keyword>
<dbReference type="PANTHER" id="PTHR10098:SF106">
    <property type="entry name" value="TETRATRICOPEPTIDE REPEAT PROTEIN 28-LIKE PROTEIN"/>
    <property type="match status" value="1"/>
</dbReference>
<feature type="repeat" description="TPR" evidence="1">
    <location>
        <begin position="201"/>
        <end position="234"/>
    </location>
</feature>
<accession>A0A815D760</accession>
<dbReference type="SUPFAM" id="SSF48452">
    <property type="entry name" value="TPR-like"/>
    <property type="match status" value="1"/>
</dbReference>
<dbReference type="Gene3D" id="3.90.176.10">
    <property type="entry name" value="Toxin ADP-ribosyltransferase, Chain A, domain 1"/>
    <property type="match status" value="1"/>
</dbReference>
<organism evidence="2 3">
    <name type="scientific">Rotaria sordida</name>
    <dbReference type="NCBI Taxonomy" id="392033"/>
    <lineage>
        <taxon>Eukaryota</taxon>
        <taxon>Metazoa</taxon>
        <taxon>Spiralia</taxon>
        <taxon>Gnathifera</taxon>
        <taxon>Rotifera</taxon>
        <taxon>Eurotatoria</taxon>
        <taxon>Bdelloidea</taxon>
        <taxon>Philodinida</taxon>
        <taxon>Philodinidae</taxon>
        <taxon>Rotaria</taxon>
    </lineage>
</organism>
<dbReference type="InterPro" id="IPR019734">
    <property type="entry name" value="TPR_rpt"/>
</dbReference>
<reference evidence="2" key="1">
    <citation type="submission" date="2021-02" db="EMBL/GenBank/DDBJ databases">
        <authorList>
            <person name="Nowell W R."/>
        </authorList>
    </citation>
    <scope>NUCLEOTIDE SEQUENCE</scope>
</reference>
<feature type="repeat" description="TPR" evidence="1">
    <location>
        <begin position="239"/>
        <end position="272"/>
    </location>
</feature>
<comment type="caution">
    <text evidence="2">The sequence shown here is derived from an EMBL/GenBank/DDBJ whole genome shotgun (WGS) entry which is preliminary data.</text>
</comment>
<evidence type="ECO:0000313" key="2">
    <source>
        <dbReference type="EMBL" id="CAF1293898.1"/>
    </source>
</evidence>
<dbReference type="Gene3D" id="1.25.40.10">
    <property type="entry name" value="Tetratricopeptide repeat domain"/>
    <property type="match status" value="2"/>
</dbReference>
<feature type="repeat" description="TPR" evidence="1">
    <location>
        <begin position="145"/>
        <end position="178"/>
    </location>
</feature>
<dbReference type="PROSITE" id="PS50005">
    <property type="entry name" value="TPR"/>
    <property type="match status" value="3"/>
</dbReference>
<dbReference type="EMBL" id="CAJNOT010002198">
    <property type="protein sequence ID" value="CAF1293898.1"/>
    <property type="molecule type" value="Genomic_DNA"/>
</dbReference>
<dbReference type="SMART" id="SM00028">
    <property type="entry name" value="TPR"/>
    <property type="match status" value="4"/>
</dbReference>
<dbReference type="SUPFAM" id="SSF56399">
    <property type="entry name" value="ADP-ribosylation"/>
    <property type="match status" value="1"/>
</dbReference>
<evidence type="ECO:0000313" key="3">
    <source>
        <dbReference type="Proteomes" id="UP000663864"/>
    </source>
</evidence>
<dbReference type="PROSITE" id="PS50293">
    <property type="entry name" value="TPR_REGION"/>
    <property type="match status" value="1"/>
</dbReference>
<sequence>MNGFLSTTIFDKVASFYHGDDQINKVNEGYKSVLFIFETDTRIKQPYAYIGDCSTKPDEAEVLFSLGTIWRIKSIKLDKHLCTIELTPCDECDSQSAELLKQYTKNGCDLSSVGDILLELGNHDEAEWFYEKMLKQDALDNETRGILYYKIGMIRLDKKDRSVALENFKKAAPLLPSSFNESDERRTPRPLYIYDNQVPLIAIYNNMGFIHEENSEFKEAANCYKQALNVKNGSPSEIATVYNNLGLLYYRRGNYGEAREHHGKAIELIDESYPNWVELKKNFDRADKRWQHLMNKKQNDANV</sequence>